<dbReference type="EMBL" id="FQUQ01000004">
    <property type="protein sequence ID" value="SHG08443.1"/>
    <property type="molecule type" value="Genomic_DNA"/>
</dbReference>
<evidence type="ECO:0000313" key="2">
    <source>
        <dbReference type="Proteomes" id="UP000184287"/>
    </source>
</evidence>
<dbReference type="AlphaFoldDB" id="A0A1M5GXL6"/>
<accession>A0A1M5GXL6</accession>
<reference evidence="2" key="1">
    <citation type="submission" date="2016-11" db="EMBL/GenBank/DDBJ databases">
        <authorList>
            <person name="Varghese N."/>
            <person name="Submissions S."/>
        </authorList>
    </citation>
    <scope>NUCLEOTIDE SEQUENCE [LARGE SCALE GENOMIC DNA]</scope>
    <source>
        <strain evidence="2">DSM 16990</strain>
    </source>
</reference>
<gene>
    <name evidence="1" type="ORF">SAMN04488522_104412</name>
</gene>
<protein>
    <submittedName>
        <fullName evidence="1">Uncharacterized protein</fullName>
    </submittedName>
</protein>
<evidence type="ECO:0000313" key="1">
    <source>
        <dbReference type="EMBL" id="SHG08443.1"/>
    </source>
</evidence>
<keyword evidence="2" id="KW-1185">Reference proteome</keyword>
<dbReference type="Proteomes" id="UP000184287">
    <property type="component" value="Unassembled WGS sequence"/>
</dbReference>
<sequence length="298" mass="33877">MGKHRKEDTLIMRPLLTIVTELTAAGEMMQGATEVKTAIMKGNPLVLPSIRNHKDQEIFQVILMSLAKSYTDLGREQPPQKDKDYLANELADSIPRKFPSIRLHEIPLAFSNGIREKYGTFYGLSVVSFEKFIEAHLNSEAREQLAKEVLIPNKNKVPDLMTQFGVAKKNALNAFNELQSGKEMISGAVVYGFLDGLGLISFSAAEKWEFVEEACLYLTRMLNQQLISTGSRIKREEIQRKLNALQDRSAVDMIRSMSKRFALSAFFKSVVMEELDLEVLIEERRTMFITLNKTKHEN</sequence>
<name>A0A1M5GXL6_9SPHI</name>
<proteinExistence type="predicted"/>
<organism evidence="1 2">
    <name type="scientific">Pedobacter caeni</name>
    <dbReference type="NCBI Taxonomy" id="288992"/>
    <lineage>
        <taxon>Bacteria</taxon>
        <taxon>Pseudomonadati</taxon>
        <taxon>Bacteroidota</taxon>
        <taxon>Sphingobacteriia</taxon>
        <taxon>Sphingobacteriales</taxon>
        <taxon>Sphingobacteriaceae</taxon>
        <taxon>Pedobacter</taxon>
    </lineage>
</organism>
<dbReference type="STRING" id="288992.SAMN04488522_104412"/>